<gene>
    <name evidence="8" type="ORF">AMTR_s00140p00087970</name>
</gene>
<dbReference type="SUPFAM" id="SSF101941">
    <property type="entry name" value="NAC domain"/>
    <property type="match status" value="1"/>
</dbReference>
<dbReference type="PANTHER" id="PTHR31744">
    <property type="entry name" value="PROTEIN CUP-SHAPED COTYLEDON 2-RELATED"/>
    <property type="match status" value="1"/>
</dbReference>
<name>W1PB15_AMBTC</name>
<dbReference type="Proteomes" id="UP000017836">
    <property type="component" value="Unassembled WGS sequence"/>
</dbReference>
<dbReference type="PROSITE" id="PS51005">
    <property type="entry name" value="NAC"/>
    <property type="match status" value="1"/>
</dbReference>
<reference evidence="9" key="1">
    <citation type="journal article" date="2013" name="Science">
        <title>The Amborella genome and the evolution of flowering plants.</title>
        <authorList>
            <consortium name="Amborella Genome Project"/>
        </authorList>
    </citation>
    <scope>NUCLEOTIDE SEQUENCE [LARGE SCALE GENOMIC DNA]</scope>
</reference>
<keyword evidence="3" id="KW-0238">DNA-binding</keyword>
<evidence type="ECO:0000256" key="1">
    <source>
        <dbReference type="ARBA" id="ARBA00004123"/>
    </source>
</evidence>
<dbReference type="Gene3D" id="2.170.150.80">
    <property type="entry name" value="NAC domain"/>
    <property type="match status" value="1"/>
</dbReference>
<keyword evidence="6" id="KW-0812">Transmembrane</keyword>
<dbReference type="OMA" id="ANPHTHE"/>
<feature type="domain" description="NAC" evidence="7">
    <location>
        <begin position="6"/>
        <end position="156"/>
    </location>
</feature>
<evidence type="ECO:0000256" key="5">
    <source>
        <dbReference type="ARBA" id="ARBA00023242"/>
    </source>
</evidence>
<evidence type="ECO:0000256" key="6">
    <source>
        <dbReference type="SAM" id="Phobius"/>
    </source>
</evidence>
<keyword evidence="5" id="KW-0539">Nucleus</keyword>
<keyword evidence="2" id="KW-0805">Transcription regulation</keyword>
<evidence type="ECO:0000259" key="7">
    <source>
        <dbReference type="PROSITE" id="PS51005"/>
    </source>
</evidence>
<dbReference type="InterPro" id="IPR003441">
    <property type="entry name" value="NAC-dom"/>
</dbReference>
<dbReference type="GO" id="GO:0005634">
    <property type="term" value="C:nucleus"/>
    <property type="evidence" value="ECO:0007669"/>
    <property type="project" value="UniProtKB-SubCell"/>
</dbReference>
<keyword evidence="4" id="KW-0804">Transcription</keyword>
<dbReference type="Gramene" id="ERN04791">
    <property type="protein sequence ID" value="ERN04791"/>
    <property type="gene ID" value="AMTR_s00140p00087970"/>
</dbReference>
<evidence type="ECO:0000256" key="3">
    <source>
        <dbReference type="ARBA" id="ARBA00023125"/>
    </source>
</evidence>
<proteinExistence type="predicted"/>
<feature type="transmembrane region" description="Helical" evidence="6">
    <location>
        <begin position="601"/>
        <end position="621"/>
    </location>
</feature>
<dbReference type="FunFam" id="2.170.150.80:FF:000002">
    <property type="entry name" value="Nac domain-containing protein 86"/>
    <property type="match status" value="1"/>
</dbReference>
<dbReference type="eggNOG" id="ENOG502QTKI">
    <property type="taxonomic scope" value="Eukaryota"/>
</dbReference>
<accession>W1PB15</accession>
<dbReference type="EMBL" id="KI394169">
    <property type="protein sequence ID" value="ERN04791.1"/>
    <property type="molecule type" value="Genomic_DNA"/>
</dbReference>
<dbReference type="InterPro" id="IPR036093">
    <property type="entry name" value="NAC_dom_sf"/>
</dbReference>
<dbReference type="KEGG" id="atr:18432954"/>
<organism evidence="8 9">
    <name type="scientific">Amborella trichopoda</name>
    <dbReference type="NCBI Taxonomy" id="13333"/>
    <lineage>
        <taxon>Eukaryota</taxon>
        <taxon>Viridiplantae</taxon>
        <taxon>Streptophyta</taxon>
        <taxon>Embryophyta</taxon>
        <taxon>Tracheophyta</taxon>
        <taxon>Spermatophyta</taxon>
        <taxon>Magnoliopsida</taxon>
        <taxon>Amborellales</taxon>
        <taxon>Amborellaceae</taxon>
        <taxon>Amborella</taxon>
    </lineage>
</organism>
<protein>
    <recommendedName>
        <fullName evidence="7">NAC domain-containing protein</fullName>
    </recommendedName>
</protein>
<dbReference type="AlphaFoldDB" id="W1PB15"/>
<dbReference type="GO" id="GO:0006355">
    <property type="term" value="P:regulation of DNA-templated transcription"/>
    <property type="evidence" value="ECO:0007669"/>
    <property type="project" value="InterPro"/>
</dbReference>
<keyword evidence="6" id="KW-1133">Transmembrane helix</keyword>
<comment type="subcellular location">
    <subcellularLocation>
        <location evidence="1">Nucleus</location>
    </subcellularLocation>
</comment>
<evidence type="ECO:0000313" key="8">
    <source>
        <dbReference type="EMBL" id="ERN04791.1"/>
    </source>
</evidence>
<evidence type="ECO:0000256" key="4">
    <source>
        <dbReference type="ARBA" id="ARBA00023163"/>
    </source>
</evidence>
<evidence type="ECO:0000256" key="2">
    <source>
        <dbReference type="ARBA" id="ARBA00023015"/>
    </source>
</evidence>
<keyword evidence="6" id="KW-0472">Membrane</keyword>
<keyword evidence="9" id="KW-1185">Reference proteome</keyword>
<dbReference type="PANTHER" id="PTHR31744:SF210">
    <property type="entry name" value="NAC DOMAIN-CONTAINING PROTEIN 86-LIKE"/>
    <property type="match status" value="1"/>
</dbReference>
<sequence length="637" mass="71097">MGKVSLPPGFRFHPTDEEIVSYYLKRKVCGKSLHCNAISQIDLYKSEPWDLPGQSLLKTRDLEWYFFSPLDKKHGKGSRTNRATEIGFWKTTGKDRPIRRNGRTVGMKKTLVFHVGRAPNGERTNWVMHEYRLEDKELNDKGIVQDAYVLCRIFQKNGPGPRNGAQYGAPFNEEEWEDDVVADSLIPLPMVSGVAPSSEPQMNQLVVVPKQEMDELVSDQAPILDGSSGSTNENIFSSYIKSHAHDLKDEDNVQLQPANEDDFAWLSHENGFLQHNGDNQELNAGLLIDGFHAYDLDDMEENAYDGEAHQMLTPIDDDSFLEVNDILKHIDTQKCEAETVEPEAEMVEPFTYFDTVIDNPVIEDGSFLEMKDVLNPLEPEPDESEFLDDILNFFDTVDDDSNPVLPDLSARLPVNEDYKPEQSKMVTKVDVEGSLQGYAANPHTHETTHVHGVEGASSSEQKADPFTGTGDKFIKGKVDKISEPTDVPSDESFDGLFSKRFQNMLGCIPARPALAAEYPTKGGLKLSQNEAYAGASINVTAATVHITHMSFMGSDTKAWPLHDSRHMDYLLSDGIVMDDLMVRKSSVSLGELVLGTFSSDMVVVLRGGFAFFFMLLVLLGVSYRFGKLKVFFGSALL</sequence>
<dbReference type="Pfam" id="PF02365">
    <property type="entry name" value="NAM"/>
    <property type="match status" value="1"/>
</dbReference>
<dbReference type="HOGENOM" id="CLU_032008_1_0_1"/>
<dbReference type="OrthoDB" id="777252at2759"/>
<evidence type="ECO:0000313" key="9">
    <source>
        <dbReference type="Proteomes" id="UP000017836"/>
    </source>
</evidence>
<dbReference type="GO" id="GO:0003677">
    <property type="term" value="F:DNA binding"/>
    <property type="evidence" value="ECO:0007669"/>
    <property type="project" value="UniProtKB-KW"/>
</dbReference>